<evidence type="ECO:0000256" key="4">
    <source>
        <dbReference type="ARBA" id="ARBA00022840"/>
    </source>
</evidence>
<feature type="transmembrane region" description="Helical" evidence="7">
    <location>
        <begin position="67"/>
        <end position="87"/>
    </location>
</feature>
<dbReference type="GO" id="GO:0016887">
    <property type="term" value="F:ATP hydrolysis activity"/>
    <property type="evidence" value="ECO:0007669"/>
    <property type="project" value="InterPro"/>
</dbReference>
<dbReference type="InterPro" id="IPR017871">
    <property type="entry name" value="ABC_transporter-like_CS"/>
</dbReference>
<dbReference type="PANTHER" id="PTHR24221:SF654">
    <property type="entry name" value="ATP-BINDING CASSETTE SUB-FAMILY B MEMBER 6"/>
    <property type="match status" value="1"/>
</dbReference>
<keyword evidence="4 10" id="KW-0067">ATP-binding</keyword>
<feature type="transmembrane region" description="Helical" evidence="7">
    <location>
        <begin position="266"/>
        <end position="294"/>
    </location>
</feature>
<dbReference type="GO" id="GO:0005886">
    <property type="term" value="C:plasma membrane"/>
    <property type="evidence" value="ECO:0007669"/>
    <property type="project" value="UniProtKB-SubCell"/>
</dbReference>
<evidence type="ECO:0000313" key="11">
    <source>
        <dbReference type="Proteomes" id="UP000184526"/>
    </source>
</evidence>
<dbReference type="Pfam" id="PF00005">
    <property type="entry name" value="ABC_tran"/>
    <property type="match status" value="1"/>
</dbReference>
<keyword evidence="2 7" id="KW-0812">Transmembrane</keyword>
<dbReference type="GO" id="GO:0140359">
    <property type="term" value="F:ABC-type transporter activity"/>
    <property type="evidence" value="ECO:0007669"/>
    <property type="project" value="InterPro"/>
</dbReference>
<reference evidence="10 11" key="1">
    <citation type="submission" date="2016-11" db="EMBL/GenBank/DDBJ databases">
        <authorList>
            <person name="Jaros S."/>
            <person name="Januszkiewicz K."/>
            <person name="Wedrychowicz H."/>
        </authorList>
    </citation>
    <scope>NUCLEOTIDE SEQUENCE [LARGE SCALE GENOMIC DNA]</scope>
    <source>
        <strain evidence="10 11">DSM 3089</strain>
    </source>
</reference>
<dbReference type="PANTHER" id="PTHR24221">
    <property type="entry name" value="ATP-BINDING CASSETTE SUB-FAMILY B"/>
    <property type="match status" value="1"/>
</dbReference>
<evidence type="ECO:0000256" key="2">
    <source>
        <dbReference type="ARBA" id="ARBA00022692"/>
    </source>
</evidence>
<dbReference type="InterPro" id="IPR039421">
    <property type="entry name" value="Type_1_exporter"/>
</dbReference>
<dbReference type="RefSeq" id="WP_072831758.1">
    <property type="nucleotide sequence ID" value="NZ_FQXP01000006.1"/>
</dbReference>
<dbReference type="AlphaFoldDB" id="A0A1M5WTY3"/>
<dbReference type="Proteomes" id="UP000184526">
    <property type="component" value="Unassembled WGS sequence"/>
</dbReference>
<accession>A0A1M5WTY3</accession>
<dbReference type="InterPro" id="IPR003593">
    <property type="entry name" value="AAA+_ATPase"/>
</dbReference>
<dbReference type="InterPro" id="IPR011527">
    <property type="entry name" value="ABC1_TM_dom"/>
</dbReference>
<proteinExistence type="predicted"/>
<dbReference type="SUPFAM" id="SSF90123">
    <property type="entry name" value="ABC transporter transmembrane region"/>
    <property type="match status" value="1"/>
</dbReference>
<dbReference type="EMBL" id="FQXP01000006">
    <property type="protein sequence ID" value="SHH91066.1"/>
    <property type="molecule type" value="Genomic_DNA"/>
</dbReference>
<feature type="transmembrane region" description="Helical" evidence="7">
    <location>
        <begin position="169"/>
        <end position="189"/>
    </location>
</feature>
<dbReference type="Gene3D" id="3.40.50.300">
    <property type="entry name" value="P-loop containing nucleotide triphosphate hydrolases"/>
    <property type="match status" value="1"/>
</dbReference>
<dbReference type="InterPro" id="IPR036640">
    <property type="entry name" value="ABC1_TM_sf"/>
</dbReference>
<dbReference type="InterPro" id="IPR003439">
    <property type="entry name" value="ABC_transporter-like_ATP-bd"/>
</dbReference>
<keyword evidence="6 7" id="KW-0472">Membrane</keyword>
<evidence type="ECO:0000313" key="10">
    <source>
        <dbReference type="EMBL" id="SHH91066.1"/>
    </source>
</evidence>
<evidence type="ECO:0000256" key="3">
    <source>
        <dbReference type="ARBA" id="ARBA00022741"/>
    </source>
</evidence>
<dbReference type="SUPFAM" id="SSF52540">
    <property type="entry name" value="P-loop containing nucleoside triphosphate hydrolases"/>
    <property type="match status" value="1"/>
</dbReference>
<feature type="transmembrane region" description="Helical" evidence="7">
    <location>
        <begin position="144"/>
        <end position="163"/>
    </location>
</feature>
<dbReference type="STRING" id="1121306.SAMN02745196_01875"/>
<keyword evidence="11" id="KW-1185">Reference proteome</keyword>
<evidence type="ECO:0000259" key="9">
    <source>
        <dbReference type="PROSITE" id="PS50929"/>
    </source>
</evidence>
<gene>
    <name evidence="10" type="ORF">SAMN02745196_01875</name>
</gene>
<evidence type="ECO:0000256" key="1">
    <source>
        <dbReference type="ARBA" id="ARBA00004651"/>
    </source>
</evidence>
<keyword evidence="5 7" id="KW-1133">Transmembrane helix</keyword>
<dbReference type="PROSITE" id="PS00211">
    <property type="entry name" value="ABC_TRANSPORTER_1"/>
    <property type="match status" value="1"/>
</dbReference>
<dbReference type="SMART" id="SM00382">
    <property type="entry name" value="AAA"/>
    <property type="match status" value="1"/>
</dbReference>
<dbReference type="CDD" id="cd03228">
    <property type="entry name" value="ABCC_MRP_Like"/>
    <property type="match status" value="1"/>
</dbReference>
<name>A0A1M5WTY3_9CLOT</name>
<sequence>MTNKKMSWTKVLGRLIKYTWHASPATFVLLVISSLFMSTLGFLEIVSIKTLFDNAVDVANGEAIELIYKPIIGLLAIVALYPFGEWLEYMAQGYFWRRGSGYMKFLHHNRTSHMKSIEFEDSTNIDNLKKASSGSEDAPSGLRIIVQILFLYIPYILSLLIYLVNINPVLVLVIVLIFIPTFLLERIRVEQSFEFEDKMGNRRRKTEYFEKCIISREYFKETLLNGSFKYFLRLFTESNKEFSKEFVSTKRHILKSSVCMKLLNSIGFLSVLMLLVYFVYSGVISIGLFAAIYYSISKITTMLRSAIEAMGGALVGISNTSFLIRLLDDNCDLGKEADIPKDQDIQLRDVSFAYPNARGNALQNINLTIKAGTSLAIVGENGSGKSTLTKVIMGLYDPTKGEVVYGDKALHPYSNISKFKGISAVFQDFVKYKLSVEDNIKMSNITCEMATEDSLDKVEINLPELNIKGNTILSREFGGQDLSGGEWQRIAIARGLYRPHNLIVLDEPTAAIDPIEEANVFESFKRISIGKTCVFVTHRLGSTKIADRIIVMDKGEIVEDGTHLELLNMQGRYYELLQSQAQWYER</sequence>
<feature type="domain" description="ABC transporter" evidence="8">
    <location>
        <begin position="345"/>
        <end position="579"/>
    </location>
</feature>
<evidence type="ECO:0000259" key="8">
    <source>
        <dbReference type="PROSITE" id="PS50893"/>
    </source>
</evidence>
<organism evidence="10 11">
    <name type="scientific">Clostridium collagenovorans DSM 3089</name>
    <dbReference type="NCBI Taxonomy" id="1121306"/>
    <lineage>
        <taxon>Bacteria</taxon>
        <taxon>Bacillati</taxon>
        <taxon>Bacillota</taxon>
        <taxon>Clostridia</taxon>
        <taxon>Eubacteriales</taxon>
        <taxon>Clostridiaceae</taxon>
        <taxon>Clostridium</taxon>
    </lineage>
</organism>
<protein>
    <submittedName>
        <fullName evidence="10">ATP-binding cassette, subfamily B</fullName>
    </submittedName>
</protein>
<dbReference type="InterPro" id="IPR027417">
    <property type="entry name" value="P-loop_NTPase"/>
</dbReference>
<dbReference type="PROSITE" id="PS50929">
    <property type="entry name" value="ABC_TM1F"/>
    <property type="match status" value="1"/>
</dbReference>
<keyword evidence="3" id="KW-0547">Nucleotide-binding</keyword>
<feature type="domain" description="ABC transmembrane type-1" evidence="9">
    <location>
        <begin position="28"/>
        <end position="311"/>
    </location>
</feature>
<dbReference type="PROSITE" id="PS50893">
    <property type="entry name" value="ABC_TRANSPORTER_2"/>
    <property type="match status" value="1"/>
</dbReference>
<dbReference type="GO" id="GO:0005524">
    <property type="term" value="F:ATP binding"/>
    <property type="evidence" value="ECO:0007669"/>
    <property type="project" value="UniProtKB-KW"/>
</dbReference>
<evidence type="ECO:0000256" key="7">
    <source>
        <dbReference type="SAM" id="Phobius"/>
    </source>
</evidence>
<evidence type="ECO:0000256" key="6">
    <source>
        <dbReference type="ARBA" id="ARBA00023136"/>
    </source>
</evidence>
<comment type="subcellular location">
    <subcellularLocation>
        <location evidence="1">Cell membrane</location>
        <topology evidence="1">Multi-pass membrane protein</topology>
    </subcellularLocation>
</comment>
<evidence type="ECO:0000256" key="5">
    <source>
        <dbReference type="ARBA" id="ARBA00022989"/>
    </source>
</evidence>
<dbReference type="Gene3D" id="1.20.1560.10">
    <property type="entry name" value="ABC transporter type 1, transmembrane domain"/>
    <property type="match status" value="1"/>
</dbReference>